<dbReference type="EMBL" id="BMSJ01000004">
    <property type="protein sequence ID" value="GGR24542.1"/>
    <property type="molecule type" value="Genomic_DNA"/>
</dbReference>
<gene>
    <name evidence="4" type="ORF">CP977_03515</name>
    <name evidence="3" type="ORF">GCM10010497_28480</name>
</gene>
<dbReference type="Proteomes" id="UP000326029">
    <property type="component" value="Chromosome"/>
</dbReference>
<sequence>MPDPIGGPARPGTRRRGTTPLRRPARAVRRGLSQLLCAVAGLGLGLLAPLVTGGPQVDAGRVAGVLFTLGFGVISLVSIIYSVLFLVVQFSASTFTPRLGLFRDEPVVWRTFAFTVGLFVFCITAGLAIGSRESVSTAVPSVAVVLTLVALALMRTLQMKAFDSIQLGHSLSAITTRAHRLYDTLYVNPYTPTGAVPSPPVADAGAEVRWTGPPAVLQSVDVPALLGAARAGDSAVAFRVAPGTTLAEGTVVARVAGDGVPASVLLGALTTGVERIFDQDPELPFRLLADIALRALSPAVNDPATAVEALDHLEALLIRLAGRDLDVGRFHDSTGRARVSVPVPAWDRYVRTAVDDVLFAAAGSPMTLRRTRDLLRALAERAPAERRAVVLDRLRWAERTGGETYPLVWTNGTGTEPDGPSGTRTRGTPR</sequence>
<evidence type="ECO:0000313" key="3">
    <source>
        <dbReference type="EMBL" id="GGR24542.1"/>
    </source>
</evidence>
<feature type="region of interest" description="Disordered" evidence="1">
    <location>
        <begin position="407"/>
        <end position="430"/>
    </location>
</feature>
<evidence type="ECO:0000313" key="6">
    <source>
        <dbReference type="Proteomes" id="UP000642014"/>
    </source>
</evidence>
<keyword evidence="2" id="KW-0812">Transmembrane</keyword>
<dbReference type="AlphaFoldDB" id="A0AAV4KK05"/>
<feature type="compositionally biased region" description="Basic residues" evidence="1">
    <location>
        <begin position="12"/>
        <end position="23"/>
    </location>
</feature>
<dbReference type="InterPro" id="IPR018723">
    <property type="entry name" value="DUF2254_membrane"/>
</dbReference>
<name>A0AAV4KK05_9ACTN</name>
<feature type="transmembrane region" description="Helical" evidence="2">
    <location>
        <begin position="107"/>
        <end position="129"/>
    </location>
</feature>
<dbReference type="EMBL" id="CP023693">
    <property type="protein sequence ID" value="QEV31348.1"/>
    <property type="molecule type" value="Genomic_DNA"/>
</dbReference>
<evidence type="ECO:0000313" key="4">
    <source>
        <dbReference type="EMBL" id="QEV31348.1"/>
    </source>
</evidence>
<feature type="transmembrane region" description="Helical" evidence="2">
    <location>
        <begin position="63"/>
        <end position="87"/>
    </location>
</feature>
<reference evidence="3 6" key="1">
    <citation type="journal article" date="2014" name="Int. J. Syst. Evol. Microbiol.">
        <title>Complete genome sequence of Corynebacterium casei LMG S-19264T (=DSM 44701T), isolated from a smear-ripened cheese.</title>
        <authorList>
            <consortium name="US DOE Joint Genome Institute (JGI-PGF)"/>
            <person name="Walter F."/>
            <person name="Albersmeier A."/>
            <person name="Kalinowski J."/>
            <person name="Ruckert C."/>
        </authorList>
    </citation>
    <scope>NUCLEOTIDE SEQUENCE [LARGE SCALE GENOMIC DNA]</scope>
    <source>
        <strain evidence="3 6">JCM 4205</strain>
    </source>
</reference>
<keyword evidence="5" id="KW-1185">Reference proteome</keyword>
<dbReference type="GeneID" id="95452832"/>
<protein>
    <submittedName>
        <fullName evidence="4">DUF2254 domain-containing protein</fullName>
    </submittedName>
</protein>
<dbReference type="Pfam" id="PF10011">
    <property type="entry name" value="DUF2254"/>
    <property type="match status" value="1"/>
</dbReference>
<accession>A0AAV4KK05</accession>
<evidence type="ECO:0000256" key="1">
    <source>
        <dbReference type="SAM" id="MobiDB-lite"/>
    </source>
</evidence>
<organism evidence="3 6">
    <name type="scientific">Streptomyces cinereoruber</name>
    <dbReference type="NCBI Taxonomy" id="67260"/>
    <lineage>
        <taxon>Bacteria</taxon>
        <taxon>Bacillati</taxon>
        <taxon>Actinomycetota</taxon>
        <taxon>Actinomycetes</taxon>
        <taxon>Kitasatosporales</taxon>
        <taxon>Streptomycetaceae</taxon>
        <taxon>Streptomyces</taxon>
    </lineage>
</organism>
<reference evidence="3" key="3">
    <citation type="submission" date="2023-08" db="EMBL/GenBank/DDBJ databases">
        <authorList>
            <person name="Sun Q."/>
            <person name="Ohkuma M."/>
        </authorList>
    </citation>
    <scope>NUCLEOTIDE SEQUENCE</scope>
    <source>
        <strain evidence="3">JCM 4205</strain>
    </source>
</reference>
<dbReference type="RefSeq" id="WP_152369588.1">
    <property type="nucleotide sequence ID" value="NZ_BMSJ01000004.1"/>
</dbReference>
<feature type="transmembrane region" description="Helical" evidence="2">
    <location>
        <begin position="32"/>
        <end position="51"/>
    </location>
</feature>
<feature type="compositionally biased region" description="Low complexity" evidence="1">
    <location>
        <begin position="1"/>
        <end position="11"/>
    </location>
</feature>
<evidence type="ECO:0000256" key="2">
    <source>
        <dbReference type="SAM" id="Phobius"/>
    </source>
</evidence>
<keyword evidence="2" id="KW-0472">Membrane</keyword>
<proteinExistence type="predicted"/>
<reference evidence="4 5" key="2">
    <citation type="submission" date="2017-09" db="EMBL/GenBank/DDBJ databases">
        <authorList>
            <person name="Lee N."/>
            <person name="Cho B.-K."/>
        </authorList>
    </citation>
    <scope>NUCLEOTIDE SEQUENCE [LARGE SCALE GENOMIC DNA]</scope>
    <source>
        <strain evidence="4 5">ATCC 19740</strain>
    </source>
</reference>
<feature type="transmembrane region" description="Helical" evidence="2">
    <location>
        <begin position="135"/>
        <end position="154"/>
    </location>
</feature>
<feature type="region of interest" description="Disordered" evidence="1">
    <location>
        <begin position="1"/>
        <end position="23"/>
    </location>
</feature>
<dbReference type="Proteomes" id="UP000642014">
    <property type="component" value="Unassembled WGS sequence"/>
</dbReference>
<evidence type="ECO:0000313" key="5">
    <source>
        <dbReference type="Proteomes" id="UP000326029"/>
    </source>
</evidence>
<keyword evidence="2" id="KW-1133">Transmembrane helix</keyword>